<dbReference type="AlphaFoldDB" id="A0A0A8XWK7"/>
<reference evidence="1" key="2">
    <citation type="journal article" date="2015" name="Data Brief">
        <title>Shoot transcriptome of the giant reed, Arundo donax.</title>
        <authorList>
            <person name="Barrero R.A."/>
            <person name="Guerrero F.D."/>
            <person name="Moolhuijzen P."/>
            <person name="Goolsby J.A."/>
            <person name="Tidwell J."/>
            <person name="Bellgard S.E."/>
            <person name="Bellgard M.I."/>
        </authorList>
    </citation>
    <scope>NUCLEOTIDE SEQUENCE</scope>
    <source>
        <tissue evidence="1">Shoot tissue taken approximately 20 cm above the soil surface</tissue>
    </source>
</reference>
<accession>A0A0A8XWK7</accession>
<evidence type="ECO:0000313" key="1">
    <source>
        <dbReference type="EMBL" id="JAD17098.1"/>
    </source>
</evidence>
<name>A0A0A8XWK7_ARUDO</name>
<dbReference type="EMBL" id="GBRH01280797">
    <property type="protein sequence ID" value="JAD17098.1"/>
    <property type="molecule type" value="Transcribed_RNA"/>
</dbReference>
<sequence length="31" mass="3501">MLYFGNKLRFTGLIKIATVSSAKSIYSHLLK</sequence>
<proteinExistence type="predicted"/>
<reference evidence="1" key="1">
    <citation type="submission" date="2014-09" db="EMBL/GenBank/DDBJ databases">
        <authorList>
            <person name="Magalhaes I.L.F."/>
            <person name="Oliveira U."/>
            <person name="Santos F.R."/>
            <person name="Vidigal T.H.D.A."/>
            <person name="Brescovit A.D."/>
            <person name="Santos A.J."/>
        </authorList>
    </citation>
    <scope>NUCLEOTIDE SEQUENCE</scope>
    <source>
        <tissue evidence="1">Shoot tissue taken approximately 20 cm above the soil surface</tissue>
    </source>
</reference>
<protein>
    <submittedName>
        <fullName evidence="1">Uncharacterized protein</fullName>
    </submittedName>
</protein>
<organism evidence="1">
    <name type="scientific">Arundo donax</name>
    <name type="common">Giant reed</name>
    <name type="synonym">Donax arundinaceus</name>
    <dbReference type="NCBI Taxonomy" id="35708"/>
    <lineage>
        <taxon>Eukaryota</taxon>
        <taxon>Viridiplantae</taxon>
        <taxon>Streptophyta</taxon>
        <taxon>Embryophyta</taxon>
        <taxon>Tracheophyta</taxon>
        <taxon>Spermatophyta</taxon>
        <taxon>Magnoliopsida</taxon>
        <taxon>Liliopsida</taxon>
        <taxon>Poales</taxon>
        <taxon>Poaceae</taxon>
        <taxon>PACMAD clade</taxon>
        <taxon>Arundinoideae</taxon>
        <taxon>Arundineae</taxon>
        <taxon>Arundo</taxon>
    </lineage>
</organism>